<keyword evidence="3" id="KW-1185">Reference proteome</keyword>
<organism evidence="2 3">
    <name type="scientific">Halalkalibaculum roseum</name>
    <dbReference type="NCBI Taxonomy" id="2709311"/>
    <lineage>
        <taxon>Bacteria</taxon>
        <taxon>Pseudomonadati</taxon>
        <taxon>Balneolota</taxon>
        <taxon>Balneolia</taxon>
        <taxon>Balneolales</taxon>
        <taxon>Balneolaceae</taxon>
        <taxon>Halalkalibaculum</taxon>
    </lineage>
</organism>
<feature type="domain" description="Methyltransferase FkbM" evidence="1">
    <location>
        <begin position="101"/>
        <end position="235"/>
    </location>
</feature>
<dbReference type="PANTHER" id="PTHR34203:SF15">
    <property type="entry name" value="SLL1173 PROTEIN"/>
    <property type="match status" value="1"/>
</dbReference>
<dbReference type="NCBIfam" id="TIGR01444">
    <property type="entry name" value="fkbM_fam"/>
    <property type="match status" value="1"/>
</dbReference>
<keyword evidence="2" id="KW-0808">Transferase</keyword>
<evidence type="ECO:0000313" key="2">
    <source>
        <dbReference type="EMBL" id="NGP76787.1"/>
    </source>
</evidence>
<protein>
    <submittedName>
        <fullName evidence="2">FkbM family methyltransferase</fullName>
    </submittedName>
</protein>
<dbReference type="InterPro" id="IPR006342">
    <property type="entry name" value="FkbM_mtfrase"/>
</dbReference>
<sequence length="271" mass="31295">MLKGIYSFFERLKERFDWVRDVSVHMAADPISKVKLFFGGIWFILNDTWKSRLSFTATVSHFDSQNLFYFDDLSDYGLFCEIFLDNPYSPKKYNNVSTIFDLGANVGVSALYFRLLYPEAHIHSFEPDPSNLKQLKKNAGYLGNMTIYDFAVGGENGEISFYADPHRGSSSSTQKLRDRQLELKVQIKTLATVLDELNIEEIDILKFDIEGSEEKLFANFAGYKKIRHLFGEVHGDLCNAENTIGILKENYSNFHLYPLDIENRWYVTAHN</sequence>
<accession>A0A6M1T1Z7</accession>
<gene>
    <name evidence="2" type="ORF">G3570_09095</name>
</gene>
<evidence type="ECO:0000259" key="1">
    <source>
        <dbReference type="Pfam" id="PF05050"/>
    </source>
</evidence>
<dbReference type="AlphaFoldDB" id="A0A6M1T1Z7"/>
<dbReference type="GO" id="GO:0032259">
    <property type="term" value="P:methylation"/>
    <property type="evidence" value="ECO:0007669"/>
    <property type="project" value="UniProtKB-KW"/>
</dbReference>
<dbReference type="RefSeq" id="WP_165141537.1">
    <property type="nucleotide sequence ID" value="NZ_JAALLT010000003.1"/>
</dbReference>
<dbReference type="InterPro" id="IPR052514">
    <property type="entry name" value="SAM-dependent_MTase"/>
</dbReference>
<dbReference type="SUPFAM" id="SSF53335">
    <property type="entry name" value="S-adenosyl-L-methionine-dependent methyltransferases"/>
    <property type="match status" value="1"/>
</dbReference>
<comment type="caution">
    <text evidence="2">The sequence shown here is derived from an EMBL/GenBank/DDBJ whole genome shotgun (WGS) entry which is preliminary data.</text>
</comment>
<dbReference type="GO" id="GO:0008168">
    <property type="term" value="F:methyltransferase activity"/>
    <property type="evidence" value="ECO:0007669"/>
    <property type="project" value="UniProtKB-KW"/>
</dbReference>
<reference evidence="2 3" key="1">
    <citation type="submission" date="2020-02" db="EMBL/GenBank/DDBJ databases">
        <title>Balneolaceae bacterium YR4-1, complete genome.</title>
        <authorList>
            <person name="Li Y."/>
            <person name="Wu S."/>
        </authorList>
    </citation>
    <scope>NUCLEOTIDE SEQUENCE [LARGE SCALE GENOMIC DNA]</scope>
    <source>
        <strain evidence="2 3">YR4-1</strain>
    </source>
</reference>
<keyword evidence="2" id="KW-0489">Methyltransferase</keyword>
<dbReference type="PANTHER" id="PTHR34203">
    <property type="entry name" value="METHYLTRANSFERASE, FKBM FAMILY PROTEIN"/>
    <property type="match status" value="1"/>
</dbReference>
<dbReference type="Pfam" id="PF05050">
    <property type="entry name" value="Methyltransf_21"/>
    <property type="match status" value="1"/>
</dbReference>
<evidence type="ECO:0000313" key="3">
    <source>
        <dbReference type="Proteomes" id="UP000473278"/>
    </source>
</evidence>
<name>A0A6M1T1Z7_9BACT</name>
<dbReference type="EMBL" id="JAALLT010000003">
    <property type="protein sequence ID" value="NGP76787.1"/>
    <property type="molecule type" value="Genomic_DNA"/>
</dbReference>
<dbReference type="InterPro" id="IPR029063">
    <property type="entry name" value="SAM-dependent_MTases_sf"/>
</dbReference>
<proteinExistence type="predicted"/>
<dbReference type="Proteomes" id="UP000473278">
    <property type="component" value="Unassembled WGS sequence"/>
</dbReference>
<dbReference type="Gene3D" id="3.40.50.150">
    <property type="entry name" value="Vaccinia Virus protein VP39"/>
    <property type="match status" value="1"/>
</dbReference>